<dbReference type="InParanoid" id="G4T5N4"/>
<accession>G4T5N4</accession>
<dbReference type="EMBL" id="CAFZ01000004">
    <property type="protein sequence ID" value="CCA66647.1"/>
    <property type="molecule type" value="Genomic_DNA"/>
</dbReference>
<dbReference type="AlphaFoldDB" id="G4T5N4"/>
<sequence length="300" mass="33044">MASHAMASTSTATQKFPNIHHQAVQHPFMLPVLNVPDDPNYRRPAPINLTQDLVTRFGLFDAFQRQVVGHHKHQQQQQQQQASLLQQTRPGSSAHPSSGHPGPTASGSGVTGTTAPDDTIGAAKKEKKREKDLYKTLFNNLPGKQDTKRDRYLSELTLQPPKEGRIMLLDDALAEAAFTIFDIPQPVNEEEENKKRKKKRKREQEQQAAASIAPTPAHLPTPGGPPPLKQSISVKQEVDPSLSQRPMKRPRQVSHTLASPAAPLLSGMPCVSAAIDNRSSGFPFRQDNYPMPLQQPTPKA</sequence>
<dbReference type="OrthoDB" id="2160599at2759"/>
<evidence type="ECO:0000313" key="2">
    <source>
        <dbReference type="EMBL" id="CCA66647.1"/>
    </source>
</evidence>
<keyword evidence="3" id="KW-1185">Reference proteome</keyword>
<evidence type="ECO:0000313" key="3">
    <source>
        <dbReference type="Proteomes" id="UP000007148"/>
    </source>
</evidence>
<evidence type="ECO:0008006" key="4">
    <source>
        <dbReference type="Google" id="ProtNLM"/>
    </source>
</evidence>
<evidence type="ECO:0000256" key="1">
    <source>
        <dbReference type="SAM" id="MobiDB-lite"/>
    </source>
</evidence>
<gene>
    <name evidence="2" type="ORF">PIIN_00330</name>
</gene>
<feature type="region of interest" description="Disordered" evidence="1">
    <location>
        <begin position="68"/>
        <end position="128"/>
    </location>
</feature>
<feature type="compositionally biased region" description="Low complexity" evidence="1">
    <location>
        <begin position="75"/>
        <end position="116"/>
    </location>
</feature>
<comment type="caution">
    <text evidence="2">The sequence shown here is derived from an EMBL/GenBank/DDBJ whole genome shotgun (WGS) entry which is preliminary data.</text>
</comment>
<dbReference type="STRING" id="1109443.G4T5N4"/>
<feature type="region of interest" description="Disordered" evidence="1">
    <location>
        <begin position="185"/>
        <end position="265"/>
    </location>
</feature>
<feature type="compositionally biased region" description="Pro residues" evidence="1">
    <location>
        <begin position="217"/>
        <end position="228"/>
    </location>
</feature>
<dbReference type="eggNOG" id="ENOG502SN5V">
    <property type="taxonomic scope" value="Eukaryota"/>
</dbReference>
<protein>
    <recommendedName>
        <fullName evidence="4">Mediator of RNA polymerase II transcription subunit 19</fullName>
    </recommendedName>
</protein>
<organism evidence="2 3">
    <name type="scientific">Serendipita indica (strain DSM 11827)</name>
    <name type="common">Root endophyte fungus</name>
    <name type="synonym">Piriformospora indica</name>
    <dbReference type="NCBI Taxonomy" id="1109443"/>
    <lineage>
        <taxon>Eukaryota</taxon>
        <taxon>Fungi</taxon>
        <taxon>Dikarya</taxon>
        <taxon>Basidiomycota</taxon>
        <taxon>Agaricomycotina</taxon>
        <taxon>Agaricomycetes</taxon>
        <taxon>Sebacinales</taxon>
        <taxon>Serendipitaceae</taxon>
        <taxon>Serendipita</taxon>
    </lineage>
</organism>
<dbReference type="Proteomes" id="UP000007148">
    <property type="component" value="Unassembled WGS sequence"/>
</dbReference>
<proteinExistence type="predicted"/>
<reference evidence="2 3" key="1">
    <citation type="journal article" date="2011" name="PLoS Pathog.">
        <title>Endophytic Life Strategies Decoded by Genome and Transcriptome Analyses of the Mutualistic Root Symbiont Piriformospora indica.</title>
        <authorList>
            <person name="Zuccaro A."/>
            <person name="Lahrmann U."/>
            <person name="Guldener U."/>
            <person name="Langen G."/>
            <person name="Pfiffi S."/>
            <person name="Biedenkopf D."/>
            <person name="Wong P."/>
            <person name="Samans B."/>
            <person name="Grimm C."/>
            <person name="Basiewicz M."/>
            <person name="Murat C."/>
            <person name="Martin F."/>
            <person name="Kogel K.H."/>
        </authorList>
    </citation>
    <scope>NUCLEOTIDE SEQUENCE [LARGE SCALE GENOMIC DNA]</scope>
    <source>
        <strain evidence="2 3">DSM 11827</strain>
    </source>
</reference>
<feature type="region of interest" description="Disordered" evidence="1">
    <location>
        <begin position="278"/>
        <end position="300"/>
    </location>
</feature>
<name>G4T5N4_SERID</name>
<dbReference type="HOGENOM" id="CLU_080776_0_0_1"/>